<evidence type="ECO:0000313" key="4">
    <source>
        <dbReference type="Proteomes" id="UP000253250"/>
    </source>
</evidence>
<dbReference type="GO" id="GO:0051205">
    <property type="term" value="P:protein insertion into membrane"/>
    <property type="evidence" value="ECO:0007669"/>
    <property type="project" value="UniProtKB-UniRule"/>
</dbReference>
<comment type="function">
    <text evidence="1">Part of the outer membrane protein assembly complex, which is involved in assembly and insertion of beta-barrel proteins into the outer membrane.</text>
</comment>
<dbReference type="AlphaFoldDB" id="A0A1C2FYT2"/>
<reference evidence="3 4" key="1">
    <citation type="submission" date="2018-02" db="EMBL/GenBank/DDBJ databases">
        <title>Insights into the biology of acidophilic members of the Acidiferrobacteraceae family derived from comparative genomic analyses.</title>
        <authorList>
            <person name="Issotta F."/>
            <person name="Thyssen C."/>
            <person name="Mena C."/>
            <person name="Moya A."/>
            <person name="Bellenberg S."/>
            <person name="Sproer C."/>
            <person name="Covarrubias P.C."/>
            <person name="Sand W."/>
            <person name="Quatrini R."/>
            <person name="Vera M."/>
        </authorList>
    </citation>
    <scope>NUCLEOTIDE SEQUENCE [LARGE SCALE GENOMIC DNA]</scope>
    <source>
        <strain evidence="4">m-1</strain>
    </source>
</reference>
<comment type="similarity">
    <text evidence="1">Belongs to the BamB family.</text>
</comment>
<keyword evidence="1" id="KW-0472">Membrane</keyword>
<name>A0A1C2FYT2_9GAMM</name>
<keyword evidence="1" id="KW-0449">Lipoprotein</keyword>
<dbReference type="PROSITE" id="PS51257">
    <property type="entry name" value="PROKAR_LIPOPROTEIN"/>
    <property type="match status" value="1"/>
</dbReference>
<dbReference type="EMBL" id="PSYR01000001">
    <property type="protein sequence ID" value="RCN59156.1"/>
    <property type="molecule type" value="Genomic_DNA"/>
</dbReference>
<dbReference type="Pfam" id="PF13360">
    <property type="entry name" value="PQQ_2"/>
    <property type="match status" value="1"/>
</dbReference>
<dbReference type="OrthoDB" id="5173551at2"/>
<dbReference type="PANTHER" id="PTHR34512:SF30">
    <property type="entry name" value="OUTER MEMBRANE PROTEIN ASSEMBLY FACTOR BAMB"/>
    <property type="match status" value="1"/>
</dbReference>
<gene>
    <name evidence="1 3" type="primary">bamB</name>
    <name evidence="3" type="ORF">C4900_05390</name>
</gene>
<comment type="subunit">
    <text evidence="1">Part of the Bam complex.</text>
</comment>
<dbReference type="STRING" id="163359.A9R16_02830"/>
<keyword evidence="1" id="KW-0998">Cell outer membrane</keyword>
<dbReference type="GO" id="GO:0009279">
    <property type="term" value="C:cell outer membrane"/>
    <property type="evidence" value="ECO:0007669"/>
    <property type="project" value="UniProtKB-SubCell"/>
</dbReference>
<evidence type="ECO:0000256" key="1">
    <source>
        <dbReference type="HAMAP-Rule" id="MF_00923"/>
    </source>
</evidence>
<dbReference type="Proteomes" id="UP000253250">
    <property type="component" value="Unassembled WGS sequence"/>
</dbReference>
<keyword evidence="1" id="KW-0564">Palmitate</keyword>
<evidence type="ECO:0000313" key="3">
    <source>
        <dbReference type="EMBL" id="RCN59156.1"/>
    </source>
</evidence>
<proteinExistence type="inferred from homology"/>
<dbReference type="RefSeq" id="WP_065971816.1">
    <property type="nucleotide sequence ID" value="NZ_CP080624.1"/>
</dbReference>
<dbReference type="PANTHER" id="PTHR34512">
    <property type="entry name" value="CELL SURFACE PROTEIN"/>
    <property type="match status" value="1"/>
</dbReference>
<dbReference type="SMART" id="SM00564">
    <property type="entry name" value="PQQ"/>
    <property type="match status" value="5"/>
</dbReference>
<dbReference type="HAMAP" id="MF_00923">
    <property type="entry name" value="OM_assembly_BamB"/>
    <property type="match status" value="1"/>
</dbReference>
<keyword evidence="4" id="KW-1185">Reference proteome</keyword>
<comment type="subcellular location">
    <subcellularLocation>
        <location evidence="1">Cell outer membrane</location>
        <topology evidence="1">Lipid-anchor</topology>
    </subcellularLocation>
</comment>
<dbReference type="InterPro" id="IPR017687">
    <property type="entry name" value="BamB"/>
</dbReference>
<dbReference type="InterPro" id="IPR018391">
    <property type="entry name" value="PQQ_b-propeller_rpt"/>
</dbReference>
<dbReference type="InterPro" id="IPR015943">
    <property type="entry name" value="WD40/YVTN_repeat-like_dom_sf"/>
</dbReference>
<dbReference type="InterPro" id="IPR002372">
    <property type="entry name" value="PQQ_rpt_dom"/>
</dbReference>
<dbReference type="NCBIfam" id="TIGR03300">
    <property type="entry name" value="assembly_YfgL"/>
    <property type="match status" value="1"/>
</dbReference>
<dbReference type="InterPro" id="IPR011047">
    <property type="entry name" value="Quinoprotein_ADH-like_sf"/>
</dbReference>
<dbReference type="GO" id="GO:0043165">
    <property type="term" value="P:Gram-negative-bacterium-type cell outer membrane assembly"/>
    <property type="evidence" value="ECO:0007669"/>
    <property type="project" value="UniProtKB-UniRule"/>
</dbReference>
<dbReference type="Gene3D" id="2.130.10.10">
    <property type="entry name" value="YVTN repeat-like/Quinoprotein amine dehydrogenase"/>
    <property type="match status" value="1"/>
</dbReference>
<dbReference type="SUPFAM" id="SSF50998">
    <property type="entry name" value="Quinoprotein alcohol dehydrogenase-like"/>
    <property type="match status" value="1"/>
</dbReference>
<comment type="caution">
    <text evidence="3">The sequence shown here is derived from an EMBL/GenBank/DDBJ whole genome shotgun (WGS) entry which is preliminary data.</text>
</comment>
<protein>
    <recommendedName>
        <fullName evidence="1">Outer membrane protein assembly factor BamB</fullName>
    </recommendedName>
</protein>
<accession>A0A1C2FYT2</accession>
<keyword evidence="1" id="KW-0732">Signal</keyword>
<evidence type="ECO:0000259" key="2">
    <source>
        <dbReference type="Pfam" id="PF13360"/>
    </source>
</evidence>
<organism evidence="3 4">
    <name type="scientific">Acidiferrobacter thiooxydans</name>
    <dbReference type="NCBI Taxonomy" id="163359"/>
    <lineage>
        <taxon>Bacteria</taxon>
        <taxon>Pseudomonadati</taxon>
        <taxon>Pseudomonadota</taxon>
        <taxon>Gammaproteobacteria</taxon>
        <taxon>Acidiferrobacterales</taxon>
        <taxon>Acidiferrobacteraceae</taxon>
        <taxon>Acidiferrobacter</taxon>
    </lineage>
</organism>
<feature type="domain" description="Pyrrolo-quinoline quinone repeat" evidence="2">
    <location>
        <begin position="75"/>
        <end position="305"/>
    </location>
</feature>
<sequence>MKRLLAILAAAGLLGGCGLFSSARNVAPPAKLKPFHARLKVTRVWSHDTGNGTGGYDLVLRPAQVGGTIFVANENGVVAAYKARNGHMLWHRHLKAQITAGAAAGQGLVVVATRRGRVLALKADTGANAWTAQAPSEVVAAPVIAPHGVYVASLDGHVTAFGLSHGRRLWMAAHTHPALTLFLTARPTYAAGILYEGYANGELVALRARNGERVWTSAVAQPRGGDAVERLIDLAHPIYAQNIVYADGYHGAVAALAAHSGRILWGRPLSSYRSMALGGQALYVVTAHSRVMALANASGGTLWAQKAFLNRRLGSPALAGPAVVVGDLAGYTQWLSRRTGELVARKRVGEGAIRAAPLVASVGGHKGGSYVFVLTTTGRLTALTFRPIRP</sequence>